<comment type="function">
    <text evidence="3 21">Catalyzes the conversion of 3-deoxy-D-arabino-heptulosonate 7-phosphate (DAHP) to dehydroquinate (DHQ).</text>
</comment>
<dbReference type="Pfam" id="PF24621">
    <property type="entry name" value="DHQS_C"/>
    <property type="match status" value="1"/>
</dbReference>
<comment type="cofactor">
    <cofactor evidence="21">
        <name>Co(2+)</name>
        <dbReference type="ChEBI" id="CHEBI:48828"/>
    </cofactor>
    <cofactor evidence="21">
        <name>Zn(2+)</name>
        <dbReference type="ChEBI" id="CHEBI:29105"/>
    </cofactor>
    <text evidence="21">Binds 1 divalent metal cation per subunit. Can use either Co(2+) or Zn(2+).</text>
</comment>
<feature type="domain" description="3-dehydroquinate synthase C-terminal" evidence="23">
    <location>
        <begin position="432"/>
        <end position="581"/>
    </location>
</feature>
<evidence type="ECO:0000256" key="17">
    <source>
        <dbReference type="ARBA" id="ARBA00023268"/>
    </source>
</evidence>
<evidence type="ECO:0000256" key="13">
    <source>
        <dbReference type="ARBA" id="ARBA00022840"/>
    </source>
</evidence>
<evidence type="ECO:0000256" key="14">
    <source>
        <dbReference type="ARBA" id="ARBA00023027"/>
    </source>
</evidence>
<keyword evidence="21" id="KW-0862">Zinc</keyword>
<feature type="binding site" evidence="20">
    <location>
        <position position="43"/>
    </location>
    <ligand>
        <name>Mg(2+)</name>
        <dbReference type="ChEBI" id="CHEBI:18420"/>
    </ligand>
</feature>
<dbReference type="Pfam" id="PF01761">
    <property type="entry name" value="DHQ_synthase"/>
    <property type="match status" value="1"/>
</dbReference>
<keyword evidence="7 21" id="KW-0963">Cytoplasm</keyword>
<dbReference type="NCBIfam" id="NF010552">
    <property type="entry name" value="PRK13946.1"/>
    <property type="match status" value="1"/>
</dbReference>
<feature type="binding site" evidence="21">
    <location>
        <position position="516"/>
    </location>
    <ligand>
        <name>Zn(2+)</name>
        <dbReference type="ChEBI" id="CHEBI:29105"/>
    </ligand>
</feature>
<feature type="binding site" evidence="20">
    <location>
        <position position="145"/>
    </location>
    <ligand>
        <name>ATP</name>
        <dbReference type="ChEBI" id="CHEBI:30616"/>
    </ligand>
</feature>
<dbReference type="InterPro" id="IPR027417">
    <property type="entry name" value="P-loop_NTPase"/>
</dbReference>
<evidence type="ECO:0000256" key="3">
    <source>
        <dbReference type="ARBA" id="ARBA00003485"/>
    </source>
</evidence>
<comment type="similarity">
    <text evidence="6 21">Belongs to the sugar phosphate cyclases superfamily. Dehydroquinate synthase family.</text>
</comment>
<keyword evidence="16 21" id="KW-0456">Lyase</keyword>
<organism evidence="24 25">
    <name type="scientific">Methylocella tundrae</name>
    <dbReference type="NCBI Taxonomy" id="227605"/>
    <lineage>
        <taxon>Bacteria</taxon>
        <taxon>Pseudomonadati</taxon>
        <taxon>Pseudomonadota</taxon>
        <taxon>Alphaproteobacteria</taxon>
        <taxon>Hyphomicrobiales</taxon>
        <taxon>Beijerinckiaceae</taxon>
        <taxon>Methylocella</taxon>
    </lineage>
</organism>
<dbReference type="HAMAP" id="MF_00110">
    <property type="entry name" value="DHQ_synthase"/>
    <property type="match status" value="1"/>
</dbReference>
<comment type="subcellular location">
    <subcellularLocation>
        <location evidence="21">Cytoplasm</location>
    </subcellularLocation>
</comment>
<dbReference type="GO" id="GO:0003856">
    <property type="term" value="F:3-dehydroquinate synthase activity"/>
    <property type="evidence" value="ECO:0007669"/>
    <property type="project" value="UniProtKB-UniRule"/>
</dbReference>
<dbReference type="Gene3D" id="1.20.1090.10">
    <property type="entry name" value="Dehydroquinate synthase-like - alpha domain"/>
    <property type="match status" value="1"/>
</dbReference>
<comment type="caution">
    <text evidence="21">Lacks conserved residue(s) required for the propagation of feature annotation.</text>
</comment>
<dbReference type="AlphaFoldDB" id="A0A4V6IMR7"/>
<evidence type="ECO:0000256" key="19">
    <source>
        <dbReference type="ARBA" id="ARBA00048567"/>
    </source>
</evidence>
<dbReference type="PRINTS" id="PR01100">
    <property type="entry name" value="SHIKIMTKNASE"/>
</dbReference>
<comment type="cofactor">
    <cofactor evidence="20">
        <name>Mg(2+)</name>
        <dbReference type="ChEBI" id="CHEBI:18420"/>
    </cofactor>
    <text evidence="20">Binds 1 Mg(2+) ion per subunit.</text>
</comment>
<proteinExistence type="inferred from homology"/>
<sequence>MTSGSEIVKDSQDGVRDRRIASLTQTLGDRSIVLVGFMGSGKTSTGRRLAQRLGLPFVDADVEIEAAAGMTIAEIFAKHGEPSFRDGERRVMARLLEDGPRVIATGGGAFLNEETRARIAKRGVSVWLKADPEVLWRRVRKRSHRPLLQSPDPEKTLRTLLEQRYPYYARADVTVISRDGPHELAVEEIICAIEFFMRFSPDPPPLTPSRPMNLSKTSAPAPISLATGEVLFDASGSPPGAAQGPDGRPPAAKVRVNLGARSYDILIASGLIAEAGGHIQRLAPGAACAIVTDANVAEIHLAGLEESLDKAGVRHSVVVVPPGETSKSFATFAEVCDAVIAAKLERGDLVIALGGGVIGDLAGFAAASIRRGMRFIQIPTSLLAQVDSSVGGKTGINSDHGKNLVGAFHQPSLVLADAHALETLPAREFRAGYAEVVKYGLIGDAGFFSWLQTHWRGVFSGGSDRVHAIATSCRAKAAIVARDEHERGDRALLNLGHTFGHALERINHYDGARLVHGEGVSIGMALAFRFSVKLGLCPCGDADRVEAHLREVGLPTRLADIKGLALDAGQIIEAMYQDKKVERGALTFILAREVGDCFVAKSVDAEEVRAFLQDELNTGI</sequence>
<dbReference type="UniPathway" id="UPA00053">
    <property type="reaction ID" value="UER00085"/>
</dbReference>
<dbReference type="CDD" id="cd08195">
    <property type="entry name" value="DHQS"/>
    <property type="match status" value="1"/>
</dbReference>
<evidence type="ECO:0000256" key="4">
    <source>
        <dbReference type="ARBA" id="ARBA00004661"/>
    </source>
</evidence>
<keyword evidence="18 21" id="KW-0170">Cobalt</keyword>
<evidence type="ECO:0000256" key="2">
    <source>
        <dbReference type="ARBA" id="ARBA00001911"/>
    </source>
</evidence>
<feature type="binding site" evidence="21">
    <location>
        <position position="435"/>
    </location>
    <ligand>
        <name>Zn(2+)</name>
        <dbReference type="ChEBI" id="CHEBI:29105"/>
    </ligand>
</feature>
<keyword evidence="13 20" id="KW-0067">ATP-binding</keyword>
<evidence type="ECO:0000259" key="23">
    <source>
        <dbReference type="Pfam" id="PF24621"/>
    </source>
</evidence>
<keyword evidence="20" id="KW-0460">Magnesium</keyword>
<dbReference type="InterPro" id="IPR050071">
    <property type="entry name" value="Dehydroquinate_synthase"/>
</dbReference>
<keyword evidence="10 21" id="KW-0479">Metal-binding</keyword>
<keyword evidence="9 20" id="KW-0808">Transferase</keyword>
<feature type="binding site" evidence="20">
    <location>
        <position position="61"/>
    </location>
    <ligand>
        <name>substrate</name>
    </ligand>
</feature>
<evidence type="ECO:0000256" key="11">
    <source>
        <dbReference type="ARBA" id="ARBA00022741"/>
    </source>
</evidence>
<dbReference type="EMBL" id="LR536450">
    <property type="protein sequence ID" value="VFU09511.1"/>
    <property type="molecule type" value="Genomic_DNA"/>
</dbReference>
<evidence type="ECO:0000259" key="22">
    <source>
        <dbReference type="Pfam" id="PF01761"/>
    </source>
</evidence>
<comment type="catalytic activity">
    <reaction evidence="1 21">
        <text>7-phospho-2-dehydro-3-deoxy-D-arabino-heptonate = 3-dehydroquinate + phosphate</text>
        <dbReference type="Rhea" id="RHEA:21968"/>
        <dbReference type="ChEBI" id="CHEBI:32364"/>
        <dbReference type="ChEBI" id="CHEBI:43474"/>
        <dbReference type="ChEBI" id="CHEBI:58394"/>
        <dbReference type="EC" id="4.2.3.4"/>
    </reaction>
</comment>
<reference evidence="24 25" key="1">
    <citation type="submission" date="2019-03" db="EMBL/GenBank/DDBJ databases">
        <authorList>
            <person name="Kox A.R. M."/>
        </authorList>
    </citation>
    <scope>NUCLEOTIDE SEQUENCE [LARGE SCALE GENOMIC DNA]</scope>
    <source>
        <strain evidence="24">MTUNDRAET4 annotated genome</strain>
    </source>
</reference>
<dbReference type="GO" id="GO:0000287">
    <property type="term" value="F:magnesium ion binding"/>
    <property type="evidence" value="ECO:0007669"/>
    <property type="project" value="UniProtKB-UniRule"/>
</dbReference>
<comment type="catalytic activity">
    <reaction evidence="19 20">
        <text>shikimate + ATP = 3-phosphoshikimate + ADP + H(+)</text>
        <dbReference type="Rhea" id="RHEA:13121"/>
        <dbReference type="ChEBI" id="CHEBI:15378"/>
        <dbReference type="ChEBI" id="CHEBI:30616"/>
        <dbReference type="ChEBI" id="CHEBI:36208"/>
        <dbReference type="ChEBI" id="CHEBI:145989"/>
        <dbReference type="ChEBI" id="CHEBI:456216"/>
        <dbReference type="EC" id="2.7.1.71"/>
    </reaction>
</comment>
<feature type="binding site" evidence="21">
    <location>
        <begin position="380"/>
        <end position="381"/>
    </location>
    <ligand>
        <name>NAD(+)</name>
        <dbReference type="ChEBI" id="CHEBI:57540"/>
    </ligand>
</feature>
<evidence type="ECO:0000256" key="5">
    <source>
        <dbReference type="ARBA" id="ARBA00004842"/>
    </source>
</evidence>
<keyword evidence="17" id="KW-0511">Multifunctional enzyme</keyword>
<dbReference type="RefSeq" id="WP_134489908.1">
    <property type="nucleotide sequence ID" value="NZ_CP139089.1"/>
</dbReference>
<dbReference type="GO" id="GO:0009073">
    <property type="term" value="P:aromatic amino acid family biosynthetic process"/>
    <property type="evidence" value="ECO:0007669"/>
    <property type="project" value="UniProtKB-KW"/>
</dbReference>
<comment type="function">
    <text evidence="20">Catalyzes the specific phosphorylation of the 3-hydroxyl group of shikimic acid using ATP as a cosubstrate.</text>
</comment>
<dbReference type="InterPro" id="IPR023000">
    <property type="entry name" value="Shikimate_kinase_CS"/>
</dbReference>
<dbReference type="InterPro" id="IPR016037">
    <property type="entry name" value="DHQ_synth_AroB"/>
</dbReference>
<dbReference type="EC" id="4.2.3.4" evidence="21"/>
<feature type="binding site" evidence="20">
    <location>
        <position position="164"/>
    </location>
    <ligand>
        <name>substrate</name>
    </ligand>
</feature>
<dbReference type="Gene3D" id="3.40.50.300">
    <property type="entry name" value="P-loop containing nucleotide triphosphate hydrolases"/>
    <property type="match status" value="1"/>
</dbReference>
<dbReference type="KEGG" id="mtun:MTUNDRAET4_2624"/>
<evidence type="ECO:0000313" key="25">
    <source>
        <dbReference type="Proteomes" id="UP000294360"/>
    </source>
</evidence>
<evidence type="ECO:0000256" key="18">
    <source>
        <dbReference type="ARBA" id="ARBA00023285"/>
    </source>
</evidence>
<evidence type="ECO:0000256" key="6">
    <source>
        <dbReference type="ARBA" id="ARBA00005412"/>
    </source>
</evidence>
<dbReference type="GO" id="GO:0005737">
    <property type="term" value="C:cytoplasm"/>
    <property type="evidence" value="ECO:0007669"/>
    <property type="project" value="UniProtKB-SubCell"/>
</dbReference>
<dbReference type="OrthoDB" id="9806583at2"/>
<dbReference type="FunFam" id="3.40.50.1970:FF:000001">
    <property type="entry name" value="3-dehydroquinate synthase"/>
    <property type="match status" value="1"/>
</dbReference>
<dbReference type="CDD" id="cd00464">
    <property type="entry name" value="SK"/>
    <property type="match status" value="1"/>
</dbReference>
<dbReference type="Proteomes" id="UP000294360">
    <property type="component" value="Chromosome"/>
</dbReference>
<dbReference type="GO" id="GO:0008652">
    <property type="term" value="P:amino acid biosynthetic process"/>
    <property type="evidence" value="ECO:0007669"/>
    <property type="project" value="UniProtKB-KW"/>
</dbReference>
<evidence type="ECO:0000256" key="1">
    <source>
        <dbReference type="ARBA" id="ARBA00001393"/>
    </source>
</evidence>
<feature type="binding site" evidence="20">
    <location>
        <begin position="39"/>
        <end position="44"/>
    </location>
    <ligand>
        <name>ATP</name>
        <dbReference type="ChEBI" id="CHEBI:30616"/>
    </ligand>
</feature>
<keyword evidence="15 21" id="KW-0057">Aromatic amino acid biosynthesis</keyword>
<gene>
    <name evidence="21 24" type="primary">aroB</name>
    <name evidence="20" type="synonym">aroK</name>
    <name evidence="24" type="ORF">MTUNDRAET4_2624</name>
</gene>
<dbReference type="InterPro" id="IPR000623">
    <property type="entry name" value="Shikimate_kinase/TSH1"/>
</dbReference>
<feature type="binding site" evidence="21">
    <location>
        <position position="393"/>
    </location>
    <ligand>
        <name>NAD(+)</name>
        <dbReference type="ChEBI" id="CHEBI:57540"/>
    </ligand>
</feature>
<dbReference type="SUPFAM" id="SSF52540">
    <property type="entry name" value="P-loop containing nucleoside triphosphate hydrolases"/>
    <property type="match status" value="1"/>
</dbReference>
<evidence type="ECO:0000256" key="12">
    <source>
        <dbReference type="ARBA" id="ARBA00022777"/>
    </source>
</evidence>
<feature type="domain" description="3-dehydroquinate synthase N-terminal" evidence="22">
    <location>
        <begin position="318"/>
        <end position="430"/>
    </location>
</feature>
<dbReference type="PROSITE" id="PS01128">
    <property type="entry name" value="SHIKIMATE_KINASE"/>
    <property type="match status" value="1"/>
</dbReference>
<feature type="binding site" evidence="21">
    <location>
        <begin position="356"/>
        <end position="360"/>
    </location>
    <ligand>
        <name>NAD(+)</name>
        <dbReference type="ChEBI" id="CHEBI:57540"/>
    </ligand>
</feature>
<dbReference type="HAMAP" id="MF_00109">
    <property type="entry name" value="Shikimate_kinase"/>
    <property type="match status" value="1"/>
</dbReference>
<dbReference type="Pfam" id="PF01202">
    <property type="entry name" value="SKI"/>
    <property type="match status" value="1"/>
</dbReference>
<evidence type="ECO:0000256" key="21">
    <source>
        <dbReference type="HAMAP-Rule" id="MF_00110"/>
    </source>
</evidence>
<comment type="pathway">
    <text evidence="5 20">Metabolic intermediate biosynthesis; chorismate biosynthesis; chorismate from D-erythrose 4-phosphate and phosphoenolpyruvate: step 5/7.</text>
</comment>
<evidence type="ECO:0000256" key="9">
    <source>
        <dbReference type="ARBA" id="ARBA00022679"/>
    </source>
</evidence>
<dbReference type="GO" id="GO:0009423">
    <property type="term" value="P:chorismate biosynthetic process"/>
    <property type="evidence" value="ECO:0007669"/>
    <property type="project" value="UniProtKB-UniRule"/>
</dbReference>
<keyword evidence="11 21" id="KW-0547">Nucleotide-binding</keyword>
<accession>A0A4V6IMR7</accession>
<keyword evidence="12 20" id="KW-0418">Kinase</keyword>
<dbReference type="InterPro" id="IPR030960">
    <property type="entry name" value="DHQS/DOIS_N"/>
</dbReference>
<keyword evidence="14 21" id="KW-0520">NAD</keyword>
<evidence type="ECO:0000256" key="20">
    <source>
        <dbReference type="HAMAP-Rule" id="MF_00109"/>
    </source>
</evidence>
<keyword evidence="8 21" id="KW-0028">Amino-acid biosynthesis</keyword>
<protein>
    <recommendedName>
        <fullName evidence="20 21">Multifunctional fusion protein</fullName>
    </recommendedName>
    <domain>
        <recommendedName>
            <fullName evidence="20">Shikimate kinase</fullName>
            <shortName evidence="20">SK</shortName>
            <ecNumber evidence="20">2.7.1.71</ecNumber>
        </recommendedName>
    </domain>
    <domain>
        <recommendedName>
            <fullName evidence="21">3-dehydroquinate synthase</fullName>
            <shortName evidence="21">DHQS</shortName>
            <ecNumber evidence="21">4.2.3.4</ecNumber>
        </recommendedName>
    </domain>
</protein>
<comment type="similarity">
    <text evidence="20">Belongs to the shikimate kinase family.</text>
</comment>
<feature type="binding site" evidence="21">
    <location>
        <position position="402"/>
    </location>
    <ligand>
        <name>NAD(+)</name>
        <dbReference type="ChEBI" id="CHEBI:57540"/>
    </ligand>
</feature>
<comment type="subunit">
    <text evidence="20">Monomer.</text>
</comment>
<dbReference type="SUPFAM" id="SSF56796">
    <property type="entry name" value="Dehydroquinate synthase-like"/>
    <property type="match status" value="1"/>
</dbReference>
<evidence type="ECO:0000256" key="7">
    <source>
        <dbReference type="ARBA" id="ARBA00022490"/>
    </source>
</evidence>
<dbReference type="PANTHER" id="PTHR43622:SF7">
    <property type="entry name" value="3-DEHYDROQUINATE SYNTHASE, CHLOROPLASTIC"/>
    <property type="match status" value="1"/>
</dbReference>
<dbReference type="Gene3D" id="3.40.50.1970">
    <property type="match status" value="1"/>
</dbReference>
<evidence type="ECO:0000256" key="15">
    <source>
        <dbReference type="ARBA" id="ARBA00023141"/>
    </source>
</evidence>
<name>A0A4V6IMR7_METTU</name>
<dbReference type="GO" id="GO:0005524">
    <property type="term" value="F:ATP binding"/>
    <property type="evidence" value="ECO:0007669"/>
    <property type="project" value="UniProtKB-UniRule"/>
</dbReference>
<dbReference type="EC" id="2.7.1.71" evidence="20"/>
<dbReference type="InterPro" id="IPR031322">
    <property type="entry name" value="Shikimate/glucono_kinase"/>
</dbReference>
<feature type="binding site" evidence="20">
    <location>
        <position position="107"/>
    </location>
    <ligand>
        <name>substrate</name>
    </ligand>
</feature>
<dbReference type="NCBIfam" id="TIGR01357">
    <property type="entry name" value="aroB"/>
    <property type="match status" value="1"/>
</dbReference>
<evidence type="ECO:0000256" key="16">
    <source>
        <dbReference type="ARBA" id="ARBA00023239"/>
    </source>
</evidence>
<dbReference type="InterPro" id="IPR056179">
    <property type="entry name" value="DHQS_C"/>
</dbReference>
<evidence type="ECO:0000256" key="10">
    <source>
        <dbReference type="ARBA" id="ARBA00022723"/>
    </source>
</evidence>
<evidence type="ECO:0000313" key="24">
    <source>
        <dbReference type="EMBL" id="VFU09511.1"/>
    </source>
</evidence>
<comment type="cofactor">
    <cofactor evidence="2 21">
        <name>NAD(+)</name>
        <dbReference type="ChEBI" id="CHEBI:57540"/>
    </cofactor>
</comment>
<feature type="binding site" evidence="20">
    <location>
        <position position="85"/>
    </location>
    <ligand>
        <name>substrate</name>
    </ligand>
</feature>
<feature type="binding site" evidence="21">
    <location>
        <position position="497"/>
    </location>
    <ligand>
        <name>Zn(2+)</name>
        <dbReference type="ChEBI" id="CHEBI:29105"/>
    </ligand>
</feature>
<comment type="pathway">
    <text evidence="4 21">Metabolic intermediate biosynthesis; chorismate biosynthesis; chorismate from D-erythrose 4-phosphate and phosphoenolpyruvate: step 2/7.</text>
</comment>
<dbReference type="GO" id="GO:0004765">
    <property type="term" value="F:shikimate kinase activity"/>
    <property type="evidence" value="ECO:0007669"/>
    <property type="project" value="UniProtKB-UniRule"/>
</dbReference>
<evidence type="ECO:0000256" key="8">
    <source>
        <dbReference type="ARBA" id="ARBA00022605"/>
    </source>
</evidence>
<dbReference type="PANTHER" id="PTHR43622">
    <property type="entry name" value="3-DEHYDROQUINATE SYNTHASE"/>
    <property type="match status" value="1"/>
</dbReference>